<dbReference type="EMBL" id="JACICC010000009">
    <property type="protein sequence ID" value="MBB3810930.1"/>
    <property type="molecule type" value="Genomic_DNA"/>
</dbReference>
<evidence type="ECO:0000313" key="2">
    <source>
        <dbReference type="Proteomes" id="UP000537592"/>
    </source>
</evidence>
<reference evidence="1 2" key="1">
    <citation type="submission" date="2020-08" db="EMBL/GenBank/DDBJ databases">
        <title>Genomic Encyclopedia of Type Strains, Phase IV (KMG-IV): sequencing the most valuable type-strain genomes for metagenomic binning, comparative biology and taxonomic classification.</title>
        <authorList>
            <person name="Goeker M."/>
        </authorList>
    </citation>
    <scope>NUCLEOTIDE SEQUENCE [LARGE SCALE GENOMIC DNA]</scope>
    <source>
        <strain evidence="1 2">DSM 28760</strain>
    </source>
</reference>
<name>A0A7W5Z6V2_9HYPH</name>
<organism evidence="1 2">
    <name type="scientific">Pseudochelatococcus contaminans</name>
    <dbReference type="NCBI Taxonomy" id="1538103"/>
    <lineage>
        <taxon>Bacteria</taxon>
        <taxon>Pseudomonadati</taxon>
        <taxon>Pseudomonadota</taxon>
        <taxon>Alphaproteobacteria</taxon>
        <taxon>Hyphomicrobiales</taxon>
        <taxon>Chelatococcaceae</taxon>
        <taxon>Pseudochelatococcus</taxon>
    </lineage>
</organism>
<proteinExistence type="predicted"/>
<gene>
    <name evidence="1" type="ORF">FHS81_003040</name>
</gene>
<dbReference type="AlphaFoldDB" id="A0A7W5Z6V2"/>
<dbReference type="Proteomes" id="UP000537592">
    <property type="component" value="Unassembled WGS sequence"/>
</dbReference>
<protein>
    <submittedName>
        <fullName evidence="1">Uncharacterized protein</fullName>
    </submittedName>
</protein>
<accession>A0A7W5Z6V2</accession>
<sequence length="40" mass="4387">MRCRATTPVGREAKALSASIADRTFFVEISFSRCSSTVFS</sequence>
<keyword evidence="2" id="KW-1185">Reference proteome</keyword>
<evidence type="ECO:0000313" key="1">
    <source>
        <dbReference type="EMBL" id="MBB3810930.1"/>
    </source>
</evidence>
<comment type="caution">
    <text evidence="1">The sequence shown here is derived from an EMBL/GenBank/DDBJ whole genome shotgun (WGS) entry which is preliminary data.</text>
</comment>